<dbReference type="PATRIC" id="fig|36849.3.peg.4374"/>
<dbReference type="EC" id="4.2.-.-" evidence="2"/>
<protein>
    <submittedName>
        <fullName evidence="2">Cys-tRNA(Pro)/Cys-tRNA(Cys) deacylase YbaK</fullName>
        <ecNumber evidence="2">4.2.-.-</ecNumber>
    </submittedName>
</protein>
<dbReference type="PANTHER" id="PTHR30411">
    <property type="entry name" value="CYTOPLASMIC PROTEIN"/>
    <property type="match status" value="1"/>
</dbReference>
<dbReference type="PANTHER" id="PTHR30411:SF1">
    <property type="entry name" value="CYTOPLASMIC PROTEIN"/>
    <property type="match status" value="1"/>
</dbReference>
<dbReference type="InterPro" id="IPR036754">
    <property type="entry name" value="YbaK/aa-tRNA-synt-asso_dom_sf"/>
</dbReference>
<dbReference type="SUPFAM" id="SSF55826">
    <property type="entry name" value="YbaK/ProRS associated domain"/>
    <property type="match status" value="1"/>
</dbReference>
<dbReference type="CDD" id="cd04332">
    <property type="entry name" value="YbaK_like"/>
    <property type="match status" value="1"/>
</dbReference>
<dbReference type="RefSeq" id="WP_054877073.1">
    <property type="nucleotide sequence ID" value="NZ_LKET01000068.1"/>
</dbReference>
<evidence type="ECO:0000313" key="2">
    <source>
        <dbReference type="EMBL" id="KPU42353.1"/>
    </source>
</evidence>
<organism evidence="2 3">
    <name type="scientific">Oxobacter pfennigii</name>
    <dbReference type="NCBI Taxonomy" id="36849"/>
    <lineage>
        <taxon>Bacteria</taxon>
        <taxon>Bacillati</taxon>
        <taxon>Bacillota</taxon>
        <taxon>Clostridia</taxon>
        <taxon>Eubacteriales</taxon>
        <taxon>Clostridiaceae</taxon>
        <taxon>Oxobacter</taxon>
    </lineage>
</organism>
<dbReference type="GO" id="GO:0002161">
    <property type="term" value="F:aminoacyl-tRNA deacylase activity"/>
    <property type="evidence" value="ECO:0007669"/>
    <property type="project" value="InterPro"/>
</dbReference>
<dbReference type="AlphaFoldDB" id="A0A0P8W412"/>
<dbReference type="Pfam" id="PF04073">
    <property type="entry name" value="tRNA_edit"/>
    <property type="match status" value="1"/>
</dbReference>
<evidence type="ECO:0000259" key="1">
    <source>
        <dbReference type="Pfam" id="PF04073"/>
    </source>
</evidence>
<proteinExistence type="predicted"/>
<accession>A0A0P8W412</accession>
<dbReference type="EMBL" id="LKET01000068">
    <property type="protein sequence ID" value="KPU42353.1"/>
    <property type="molecule type" value="Genomic_DNA"/>
</dbReference>
<dbReference type="Proteomes" id="UP000050326">
    <property type="component" value="Unassembled WGS sequence"/>
</dbReference>
<gene>
    <name evidence="2" type="primary">ybaK_3</name>
    <name evidence="2" type="ORF">OXPF_41380</name>
</gene>
<dbReference type="InterPro" id="IPR007214">
    <property type="entry name" value="YbaK/aa-tRNA-synth-assoc-dom"/>
</dbReference>
<dbReference type="OrthoDB" id="9798760at2"/>
<keyword evidence="2" id="KW-0456">Lyase</keyword>
<dbReference type="GO" id="GO:0016829">
    <property type="term" value="F:lyase activity"/>
    <property type="evidence" value="ECO:0007669"/>
    <property type="project" value="UniProtKB-KW"/>
</dbReference>
<sequence length="154" mass="16812">MKEFEEKLKKYIRENKIAAEHLAFTQSCHSVSEAALACGATPEDFVKNICMIDEENNLIVAIVKGEDRASRTKVGKALGINMPKVANEDEILKYTGYPCGGVPSFGYKASFVIDPRVMEKEIVYTGGGSTHSLVRIKSSDLKKANGGAVISIRK</sequence>
<evidence type="ECO:0000313" key="3">
    <source>
        <dbReference type="Proteomes" id="UP000050326"/>
    </source>
</evidence>
<comment type="caution">
    <text evidence="2">The sequence shown here is derived from an EMBL/GenBank/DDBJ whole genome shotgun (WGS) entry which is preliminary data.</text>
</comment>
<feature type="domain" description="YbaK/aminoacyl-tRNA synthetase-associated" evidence="1">
    <location>
        <begin position="26"/>
        <end position="143"/>
    </location>
</feature>
<keyword evidence="3" id="KW-1185">Reference proteome</keyword>
<dbReference type="STRING" id="36849.OXPF_41380"/>
<name>A0A0P8W412_9CLOT</name>
<reference evidence="2 3" key="1">
    <citation type="submission" date="2015-09" db="EMBL/GenBank/DDBJ databases">
        <title>Genome sequence of Oxobacter pfennigii DSM 3222.</title>
        <authorList>
            <person name="Poehlein A."/>
            <person name="Bengelsdorf F.R."/>
            <person name="Schiel-Bengelsdorf B."/>
            <person name="Duerre P."/>
            <person name="Daniel R."/>
        </authorList>
    </citation>
    <scope>NUCLEOTIDE SEQUENCE [LARGE SCALE GENOMIC DNA]</scope>
    <source>
        <strain evidence="2 3">DSM 3222</strain>
    </source>
</reference>
<dbReference type="Gene3D" id="3.90.960.10">
    <property type="entry name" value="YbaK/aminoacyl-tRNA synthetase-associated domain"/>
    <property type="match status" value="1"/>
</dbReference>